<dbReference type="GO" id="GO:0008202">
    <property type="term" value="P:steroid metabolic process"/>
    <property type="evidence" value="ECO:0007669"/>
    <property type="project" value="UniProtKB-ARBA"/>
</dbReference>
<dbReference type="InterPro" id="IPR050315">
    <property type="entry name" value="FAD-oxidoreductase_2"/>
</dbReference>
<evidence type="ECO:0000259" key="6">
    <source>
        <dbReference type="Pfam" id="PF00890"/>
    </source>
</evidence>
<evidence type="ECO:0000313" key="8">
    <source>
        <dbReference type="Proteomes" id="UP000269591"/>
    </source>
</evidence>
<dbReference type="RefSeq" id="WP_123209500.1">
    <property type="nucleotide sequence ID" value="NZ_JBHTHO010000016.1"/>
</dbReference>
<dbReference type="EMBL" id="QIBX01000019">
    <property type="protein sequence ID" value="RNL38242.1"/>
    <property type="molecule type" value="Genomic_DNA"/>
</dbReference>
<dbReference type="InterPro" id="IPR003953">
    <property type="entry name" value="FAD-dep_OxRdtase_2_FAD-bd"/>
</dbReference>
<evidence type="ECO:0000256" key="2">
    <source>
        <dbReference type="ARBA" id="ARBA00022630"/>
    </source>
</evidence>
<comment type="caution">
    <text evidence="7">The sequence shown here is derived from an EMBL/GenBank/DDBJ whole genome shotgun (WGS) entry which is preliminary data.</text>
</comment>
<keyword evidence="4" id="KW-0560">Oxidoreductase</keyword>
<dbReference type="Gene3D" id="3.90.700.10">
    <property type="entry name" value="Succinate dehydrogenase/fumarate reductase flavoprotein, catalytic domain"/>
    <property type="match status" value="1"/>
</dbReference>
<gene>
    <name evidence="7" type="ORF">DMP06_09510</name>
</gene>
<protein>
    <recommendedName>
        <fullName evidence="6">FAD-dependent oxidoreductase 2 FAD-binding domain-containing protein</fullName>
    </recommendedName>
</protein>
<feature type="domain" description="FAD-dependent oxidoreductase 2 FAD-binding" evidence="6">
    <location>
        <begin position="88"/>
        <end position="525"/>
    </location>
</feature>
<feature type="chain" id="PRO_5038743035" description="FAD-dependent oxidoreductase 2 FAD-binding domain-containing protein" evidence="5">
    <location>
        <begin position="21"/>
        <end position="550"/>
    </location>
</feature>
<proteinExistence type="predicted"/>
<keyword evidence="5" id="KW-0732">Signal</keyword>
<evidence type="ECO:0000256" key="3">
    <source>
        <dbReference type="ARBA" id="ARBA00022827"/>
    </source>
</evidence>
<dbReference type="PRINTS" id="PR00411">
    <property type="entry name" value="PNDRDTASEI"/>
</dbReference>
<sequence>MKDVSRRGFLAGAMASGALAAAALSGCSPSTSGSSSTEQAAEETSSLVSDGYYVREDLNALSMAPEGEVAYEDGAISDDEVVEEIECDLLIFGAGPAGLSAAASASENGLNVVLLEKGAAISAHATQLGNYNSRFLTEADHAIDPTEVIYAARIASQYRCNEEIWRTYIERSGEATEWLEDTIIKGELGEVIPGEPERIVDGLRWSGSYIMWGGGAAGYTEAYNMVQDFCLSNGVDLRFETPGVQLIQDENGAIVGGYGKSADGYIKITASKGVLLATGSYEYNPEMMEKCVRPRDRMAWAWCNPATTDTGDGHLMGLAVGAGMDDYPHPVMVDNSGAKDGSFYSVALFPTMRVNDAGKRFTNIGIPFNFLANSIQYQRGGHDFCLMDGKMHETAAALLGPAVAAFDIDEVCEKFVNSSVECQTIAELAEAIGCDEATLQDTIDEWNAACEAGEDVKFQTPKDYLIKLDTPPYYAMEESGAFLATVGGLTVNEHSEVLDRNGNPIPGLYASGNVSGSMFYDTYPHQISGVSTGRCLTFGYILGRRLAGVE</sequence>
<dbReference type="PROSITE" id="PS51318">
    <property type="entry name" value="TAT"/>
    <property type="match status" value="1"/>
</dbReference>
<evidence type="ECO:0000256" key="1">
    <source>
        <dbReference type="ARBA" id="ARBA00001974"/>
    </source>
</evidence>
<keyword evidence="2" id="KW-0285">Flavoprotein</keyword>
<dbReference type="Pfam" id="PF00890">
    <property type="entry name" value="FAD_binding_2"/>
    <property type="match status" value="1"/>
</dbReference>
<dbReference type="Gene3D" id="3.50.50.60">
    <property type="entry name" value="FAD/NAD(P)-binding domain"/>
    <property type="match status" value="1"/>
</dbReference>
<dbReference type="PROSITE" id="PS51257">
    <property type="entry name" value="PROKAR_LIPOPROTEIN"/>
    <property type="match status" value="1"/>
</dbReference>
<dbReference type="Proteomes" id="UP000269591">
    <property type="component" value="Unassembled WGS sequence"/>
</dbReference>
<dbReference type="OrthoDB" id="9813348at2"/>
<name>A0A3N0ATL8_9ACTN</name>
<organism evidence="7 8">
    <name type="scientific">Slackia equolifaciens</name>
    <dbReference type="NCBI Taxonomy" id="498718"/>
    <lineage>
        <taxon>Bacteria</taxon>
        <taxon>Bacillati</taxon>
        <taxon>Actinomycetota</taxon>
        <taxon>Coriobacteriia</taxon>
        <taxon>Eggerthellales</taxon>
        <taxon>Eggerthellaceae</taxon>
        <taxon>Slackia</taxon>
    </lineage>
</organism>
<dbReference type="InterPro" id="IPR036188">
    <property type="entry name" value="FAD/NAD-bd_sf"/>
</dbReference>
<evidence type="ECO:0000256" key="4">
    <source>
        <dbReference type="ARBA" id="ARBA00023002"/>
    </source>
</evidence>
<evidence type="ECO:0000313" key="7">
    <source>
        <dbReference type="EMBL" id="RNL38242.1"/>
    </source>
</evidence>
<evidence type="ECO:0000256" key="5">
    <source>
        <dbReference type="SAM" id="SignalP"/>
    </source>
</evidence>
<dbReference type="AlphaFoldDB" id="A0A3N0ATL8"/>
<dbReference type="InterPro" id="IPR006311">
    <property type="entry name" value="TAT_signal"/>
</dbReference>
<dbReference type="PANTHER" id="PTHR43400:SF10">
    <property type="entry name" value="3-OXOSTEROID 1-DEHYDROGENASE"/>
    <property type="match status" value="1"/>
</dbReference>
<feature type="signal peptide" evidence="5">
    <location>
        <begin position="1"/>
        <end position="20"/>
    </location>
</feature>
<keyword evidence="3" id="KW-0274">FAD</keyword>
<dbReference type="GO" id="GO:0033765">
    <property type="term" value="F:steroid dehydrogenase activity, acting on the CH-CH group of donors"/>
    <property type="evidence" value="ECO:0007669"/>
    <property type="project" value="UniProtKB-ARBA"/>
</dbReference>
<dbReference type="PANTHER" id="PTHR43400">
    <property type="entry name" value="FUMARATE REDUCTASE"/>
    <property type="match status" value="1"/>
</dbReference>
<accession>A0A3N0ATL8</accession>
<dbReference type="SUPFAM" id="SSF56425">
    <property type="entry name" value="Succinate dehydrogenase/fumarate reductase flavoprotein, catalytic domain"/>
    <property type="match status" value="1"/>
</dbReference>
<reference evidence="8" key="1">
    <citation type="submission" date="2018-05" db="EMBL/GenBank/DDBJ databases">
        <title>Genome Sequencing of selected type strains of the family Eggerthellaceae.</title>
        <authorList>
            <person name="Danylec N."/>
            <person name="Stoll D.A."/>
            <person name="Doetsch A."/>
            <person name="Huch M."/>
        </authorList>
    </citation>
    <scope>NUCLEOTIDE SEQUENCE [LARGE SCALE GENOMIC DNA]</scope>
    <source>
        <strain evidence="8">DSM 24851</strain>
    </source>
</reference>
<dbReference type="InterPro" id="IPR027477">
    <property type="entry name" value="Succ_DH/fumarate_Rdtase_cat_sf"/>
</dbReference>
<dbReference type="PRINTS" id="PR00368">
    <property type="entry name" value="FADPNR"/>
</dbReference>
<keyword evidence="8" id="KW-1185">Reference proteome</keyword>
<comment type="cofactor">
    <cofactor evidence="1">
        <name>FAD</name>
        <dbReference type="ChEBI" id="CHEBI:57692"/>
    </cofactor>
</comment>
<dbReference type="SUPFAM" id="SSF51905">
    <property type="entry name" value="FAD/NAD(P)-binding domain"/>
    <property type="match status" value="1"/>
</dbReference>